<dbReference type="EMBL" id="JAARLZ010000002">
    <property type="protein sequence ID" value="NII05396.1"/>
    <property type="molecule type" value="Genomic_DNA"/>
</dbReference>
<keyword evidence="2" id="KW-1185">Reference proteome</keyword>
<protein>
    <submittedName>
        <fullName evidence="1">Uncharacterized protein</fullName>
    </submittedName>
</protein>
<dbReference type="Proteomes" id="UP000490980">
    <property type="component" value="Unassembled WGS sequence"/>
</dbReference>
<organism evidence="1 2">
    <name type="scientific">Luteibacter anthropi</name>
    <dbReference type="NCBI Taxonomy" id="564369"/>
    <lineage>
        <taxon>Bacteria</taxon>
        <taxon>Pseudomonadati</taxon>
        <taxon>Pseudomonadota</taxon>
        <taxon>Gammaproteobacteria</taxon>
        <taxon>Lysobacterales</taxon>
        <taxon>Rhodanobacteraceae</taxon>
        <taxon>Luteibacter</taxon>
    </lineage>
</organism>
<proteinExistence type="predicted"/>
<evidence type="ECO:0000313" key="1">
    <source>
        <dbReference type="EMBL" id="NII05396.1"/>
    </source>
</evidence>
<dbReference type="AlphaFoldDB" id="A0A7X5U7N1"/>
<comment type="caution">
    <text evidence="1">The sequence shown here is derived from an EMBL/GenBank/DDBJ whole genome shotgun (WGS) entry which is preliminary data.</text>
</comment>
<name>A0A7X5U7N1_9GAMM</name>
<dbReference type="RefSeq" id="WP_166946510.1">
    <property type="nucleotide sequence ID" value="NZ_CP077072.1"/>
</dbReference>
<evidence type="ECO:0000313" key="2">
    <source>
        <dbReference type="Proteomes" id="UP000490980"/>
    </source>
</evidence>
<reference evidence="1 2" key="1">
    <citation type="submission" date="2020-03" db="EMBL/GenBank/DDBJ databases">
        <authorList>
            <person name="Lai Q."/>
        </authorList>
    </citation>
    <scope>NUCLEOTIDE SEQUENCE [LARGE SCALE GENOMIC DNA]</scope>
    <source>
        <strain evidence="1 2">CCUG 25036</strain>
    </source>
</reference>
<gene>
    <name evidence="1" type="ORF">HBF25_03210</name>
</gene>
<accession>A0A7X5U7N1</accession>
<sequence>MLTPEGRARREAQDERIKKRIEGFRVEQRELLDELAAAGVSLEIVNDLPNWPSSDYVHTLPILARHLHRPYSQGTLASLARSMGMKEAAPYWDELVTLYRQQPEKSDPDVSDFGMGLAVAISASVPPSRLDELVELIKTPGLPNRVLLLGPIQRRRSRNRKYAELIEELRHDPVFSREIQRWKGMRRKSH</sequence>